<gene>
    <name evidence="2" type="ORF">GCM10023307_20160</name>
</gene>
<comment type="caution">
    <text evidence="2">The sequence shown here is derived from an EMBL/GenBank/DDBJ whole genome shotgun (WGS) entry which is preliminary data.</text>
</comment>
<dbReference type="InterPro" id="IPR007730">
    <property type="entry name" value="SPOR-like_dom"/>
</dbReference>
<dbReference type="SUPFAM" id="SSF110997">
    <property type="entry name" value="Sporulation related repeat"/>
    <property type="match status" value="1"/>
</dbReference>
<evidence type="ECO:0000313" key="3">
    <source>
        <dbReference type="Proteomes" id="UP001499959"/>
    </source>
</evidence>
<organism evidence="2 3">
    <name type="scientific">Lysobacter hankyongensis</name>
    <dbReference type="NCBI Taxonomy" id="1176535"/>
    <lineage>
        <taxon>Bacteria</taxon>
        <taxon>Pseudomonadati</taxon>
        <taxon>Pseudomonadota</taxon>
        <taxon>Gammaproteobacteria</taxon>
        <taxon>Lysobacterales</taxon>
        <taxon>Lysobacteraceae</taxon>
        <taxon>Lysobacter</taxon>
    </lineage>
</organism>
<feature type="domain" description="SPOR" evidence="1">
    <location>
        <begin position="114"/>
        <end position="181"/>
    </location>
</feature>
<reference evidence="3" key="1">
    <citation type="journal article" date="2019" name="Int. J. Syst. Evol. Microbiol.">
        <title>The Global Catalogue of Microorganisms (GCM) 10K type strain sequencing project: providing services to taxonomists for standard genome sequencing and annotation.</title>
        <authorList>
            <consortium name="The Broad Institute Genomics Platform"/>
            <consortium name="The Broad Institute Genome Sequencing Center for Infectious Disease"/>
            <person name="Wu L."/>
            <person name="Ma J."/>
        </authorList>
    </citation>
    <scope>NUCLEOTIDE SEQUENCE [LARGE SCALE GENOMIC DNA]</scope>
    <source>
        <strain evidence="3">JCM 18204</strain>
    </source>
</reference>
<dbReference type="EMBL" id="BAABJE010000010">
    <property type="protein sequence ID" value="GAA4794501.1"/>
    <property type="molecule type" value="Genomic_DNA"/>
</dbReference>
<dbReference type="RefSeq" id="WP_345303198.1">
    <property type="nucleotide sequence ID" value="NZ_BAABJE010000010.1"/>
</dbReference>
<evidence type="ECO:0000259" key="1">
    <source>
        <dbReference type="Pfam" id="PF05036"/>
    </source>
</evidence>
<dbReference type="Pfam" id="PF05036">
    <property type="entry name" value="SPOR"/>
    <property type="match status" value="1"/>
</dbReference>
<accession>A0ABP9BEN7</accession>
<keyword evidence="3" id="KW-1185">Reference proteome</keyword>
<name>A0ABP9BEN7_9GAMM</name>
<dbReference type="Proteomes" id="UP001499959">
    <property type="component" value="Unassembled WGS sequence"/>
</dbReference>
<evidence type="ECO:0000313" key="2">
    <source>
        <dbReference type="EMBL" id="GAA4794501.1"/>
    </source>
</evidence>
<proteinExistence type="predicted"/>
<dbReference type="InterPro" id="IPR036680">
    <property type="entry name" value="SPOR-like_sf"/>
</dbReference>
<sequence length="227" mass="23570">MRALIVLLAVLNLGVTAWWLFRPDAAPVATVDDAPSGIARLQLVSERPDLQPPANAAPPPPAVAVDTAATIATPAERCYSIGPFSDPAAMAAAQGALRPAALRLRTRTVQRDSGRGWRVFLPAAPDRATADAAAARLRAAGFTDLLIVADGAEANSVALGRFSTEARARQHAQTLVAAGFQARAESLGEARNSGWIDVAAKADFDAAAARRSSGVAEARSIDCATIR</sequence>
<protein>
    <recommendedName>
        <fullName evidence="1">SPOR domain-containing protein</fullName>
    </recommendedName>
</protein>